<name>A0A858RG94_9BACT</name>
<sequence>MILCAVLLPLGFSFFRGERPNADVTQQQKPKPVKQERLNDEAKELQESIERSKQSALEQLEALTNAPSPPSFRLLVGGSLSPDAAFHTNLSEEEKAKVNTVVSRMWEEASAELRQRARYDADSSDPAERRWVYRIRASRDRGNSLRENLTRDLTDIVGEERQQLLTSKQDWGDPLGNFGRYDVHLEYDEKTSTWKCEYFNPDNGRTASYGQPDQLNFEIQFGTGFLEEMEKKRTKD</sequence>
<dbReference type="AlphaFoldDB" id="A0A858RG94"/>
<dbReference type="KEGG" id="luo:HHL09_08685"/>
<feature type="region of interest" description="Disordered" evidence="1">
    <location>
        <begin position="21"/>
        <end position="51"/>
    </location>
</feature>
<reference evidence="2 3" key="1">
    <citation type="submission" date="2020-04" db="EMBL/GenBank/DDBJ databases">
        <title>Luteolibacter sp. G-1-1-1 isolated from soil.</title>
        <authorList>
            <person name="Dahal R.H."/>
        </authorList>
    </citation>
    <scope>NUCLEOTIDE SEQUENCE [LARGE SCALE GENOMIC DNA]</scope>
    <source>
        <strain evidence="2 3">G-1-1-1</strain>
    </source>
</reference>
<keyword evidence="3" id="KW-1185">Reference proteome</keyword>
<evidence type="ECO:0000313" key="2">
    <source>
        <dbReference type="EMBL" id="QJE95857.1"/>
    </source>
</evidence>
<gene>
    <name evidence="2" type="ORF">HHL09_08685</name>
</gene>
<dbReference type="RefSeq" id="WP_169454170.1">
    <property type="nucleotide sequence ID" value="NZ_CP051774.1"/>
</dbReference>
<proteinExistence type="predicted"/>
<dbReference type="Proteomes" id="UP000501812">
    <property type="component" value="Chromosome"/>
</dbReference>
<evidence type="ECO:0000313" key="3">
    <source>
        <dbReference type="Proteomes" id="UP000501812"/>
    </source>
</evidence>
<accession>A0A858RG94</accession>
<organism evidence="2 3">
    <name type="scientific">Luteolibacter luteus</name>
    <dbReference type="NCBI Taxonomy" id="2728835"/>
    <lineage>
        <taxon>Bacteria</taxon>
        <taxon>Pseudomonadati</taxon>
        <taxon>Verrucomicrobiota</taxon>
        <taxon>Verrucomicrobiia</taxon>
        <taxon>Verrucomicrobiales</taxon>
        <taxon>Verrucomicrobiaceae</taxon>
        <taxon>Luteolibacter</taxon>
    </lineage>
</organism>
<feature type="compositionally biased region" description="Basic and acidic residues" evidence="1">
    <location>
        <begin position="33"/>
        <end position="51"/>
    </location>
</feature>
<protein>
    <submittedName>
        <fullName evidence="2">Uncharacterized protein</fullName>
    </submittedName>
</protein>
<evidence type="ECO:0000256" key="1">
    <source>
        <dbReference type="SAM" id="MobiDB-lite"/>
    </source>
</evidence>
<dbReference type="EMBL" id="CP051774">
    <property type="protein sequence ID" value="QJE95857.1"/>
    <property type="molecule type" value="Genomic_DNA"/>
</dbReference>